<feature type="region of interest" description="Disordered" evidence="1">
    <location>
        <begin position="61"/>
        <end position="88"/>
    </location>
</feature>
<dbReference type="InterPro" id="IPR027417">
    <property type="entry name" value="P-loop_NTPase"/>
</dbReference>
<sequence>MADTAGLILLAGPPASGKSSSARAWVEQGRLDAIRSEMFGTRVQARLAVILPVLVDATKVTPAPDDRPPFRAADERLPRRNAARSGPARRSFTYAVTAVQHATRETPLAEGVTAVPGESSGHTPAHAAALIRLTPRSCGDVVDSALRAKAAAVPADFFVDGGRCGLAHGGDGRDQADRDGVCGEPGAASGTGSGRC</sequence>
<protein>
    <recommendedName>
        <fullName evidence="4">AAA domain-containing protein</fullName>
    </recommendedName>
</protein>
<feature type="compositionally biased region" description="Basic and acidic residues" evidence="1">
    <location>
        <begin position="170"/>
        <end position="181"/>
    </location>
</feature>
<reference evidence="2 3" key="1">
    <citation type="submission" date="2020-08" db="EMBL/GenBank/DDBJ databases">
        <title>Whole genome shotgun sequence of Actinoplanes ianthinogenes NBRC 13996.</title>
        <authorList>
            <person name="Komaki H."/>
            <person name="Tamura T."/>
        </authorList>
    </citation>
    <scope>NUCLEOTIDE SEQUENCE [LARGE SCALE GENOMIC DNA]</scope>
    <source>
        <strain evidence="2 3">NBRC 13996</strain>
    </source>
</reference>
<evidence type="ECO:0000313" key="3">
    <source>
        <dbReference type="Proteomes" id="UP000676967"/>
    </source>
</evidence>
<accession>A0ABM7M6Z5</accession>
<gene>
    <name evidence="2" type="ORF">Aiant_80780</name>
</gene>
<feature type="compositionally biased region" description="Basic and acidic residues" evidence="1">
    <location>
        <begin position="64"/>
        <end position="78"/>
    </location>
</feature>
<evidence type="ECO:0008006" key="4">
    <source>
        <dbReference type="Google" id="ProtNLM"/>
    </source>
</evidence>
<keyword evidence="3" id="KW-1185">Reference proteome</keyword>
<dbReference type="Gene3D" id="3.40.50.300">
    <property type="entry name" value="P-loop containing nucleotide triphosphate hydrolases"/>
    <property type="match status" value="1"/>
</dbReference>
<feature type="region of interest" description="Disordered" evidence="1">
    <location>
        <begin position="170"/>
        <end position="196"/>
    </location>
</feature>
<dbReference type="Proteomes" id="UP000676967">
    <property type="component" value="Chromosome"/>
</dbReference>
<evidence type="ECO:0000313" key="2">
    <source>
        <dbReference type="EMBL" id="BCJ47421.1"/>
    </source>
</evidence>
<organism evidence="2 3">
    <name type="scientific">Actinoplanes ianthinogenes</name>
    <dbReference type="NCBI Taxonomy" id="122358"/>
    <lineage>
        <taxon>Bacteria</taxon>
        <taxon>Bacillati</taxon>
        <taxon>Actinomycetota</taxon>
        <taxon>Actinomycetes</taxon>
        <taxon>Micromonosporales</taxon>
        <taxon>Micromonosporaceae</taxon>
        <taxon>Actinoplanes</taxon>
    </lineage>
</organism>
<evidence type="ECO:0000256" key="1">
    <source>
        <dbReference type="SAM" id="MobiDB-lite"/>
    </source>
</evidence>
<proteinExistence type="predicted"/>
<name>A0ABM7M6Z5_9ACTN</name>
<dbReference type="EMBL" id="AP023356">
    <property type="protein sequence ID" value="BCJ47421.1"/>
    <property type="molecule type" value="Genomic_DNA"/>
</dbReference>